<feature type="transmembrane region" description="Helical" evidence="1">
    <location>
        <begin position="174"/>
        <end position="200"/>
    </location>
</feature>
<evidence type="ECO:0000256" key="1">
    <source>
        <dbReference type="SAM" id="Phobius"/>
    </source>
</evidence>
<evidence type="ECO:0000259" key="2">
    <source>
        <dbReference type="Pfam" id="PF02517"/>
    </source>
</evidence>
<dbReference type="GO" id="GO:0080120">
    <property type="term" value="P:CAAX-box protein maturation"/>
    <property type="evidence" value="ECO:0007669"/>
    <property type="project" value="UniProtKB-ARBA"/>
</dbReference>
<keyword evidence="1" id="KW-0812">Transmembrane</keyword>
<keyword evidence="1" id="KW-0472">Membrane</keyword>
<dbReference type="InterPro" id="IPR003675">
    <property type="entry name" value="Rce1/LyrA-like_dom"/>
</dbReference>
<comment type="caution">
    <text evidence="3">The sequence shown here is derived from an EMBL/GenBank/DDBJ whole genome shotgun (WGS) entry which is preliminary data.</text>
</comment>
<evidence type="ECO:0000313" key="3">
    <source>
        <dbReference type="EMBL" id="RIH81545.1"/>
    </source>
</evidence>
<reference evidence="3 4" key="1">
    <citation type="submission" date="2018-08" db="EMBL/GenBank/DDBJ databases">
        <title>Meiothermus roseus NBRC 110900 genome sequencing project.</title>
        <authorList>
            <person name="Da Costa M.S."/>
            <person name="Albuquerque L."/>
            <person name="Raposo P."/>
            <person name="Froufe H.J.C."/>
            <person name="Barroso C.S."/>
            <person name="Egas C."/>
        </authorList>
    </citation>
    <scope>NUCLEOTIDE SEQUENCE [LARGE SCALE GENOMIC DNA]</scope>
    <source>
        <strain evidence="3 4">NBRC 110900</strain>
    </source>
</reference>
<proteinExistence type="predicted"/>
<feature type="domain" description="CAAX prenyl protease 2/Lysostaphin resistance protein A-like" evidence="2">
    <location>
        <begin position="116"/>
        <end position="202"/>
    </location>
</feature>
<keyword evidence="1" id="KW-1133">Transmembrane helix</keyword>
<feature type="transmembrane region" description="Helical" evidence="1">
    <location>
        <begin position="57"/>
        <end position="77"/>
    </location>
</feature>
<dbReference type="AlphaFoldDB" id="A0A399EB59"/>
<feature type="transmembrane region" description="Helical" evidence="1">
    <location>
        <begin position="134"/>
        <end position="154"/>
    </location>
</feature>
<keyword evidence="4" id="KW-1185">Reference proteome</keyword>
<feature type="transmembrane region" description="Helical" evidence="1">
    <location>
        <begin position="212"/>
        <end position="234"/>
    </location>
</feature>
<sequence length="242" mass="26943">MDLRITARLRGLLTVFRQHPLAVLLIFIELILCMSLLNEVANSRANDRIHTQQWLAFFWYIAAFVGFMGLGSVRQLFTSPPSLKFVFKTGLLLIVSDLFLGSAEGAALASINKGSFLQTLIISPVVEEAGRASLIYAAPSLVANIIHSLVFSFAHSDSMPTNFLFWIIRTYNGFLFALLMTLVILRTGSVWNAILLHFLLNVTELTISIDFIPRHAFIVMSLIIGSLIALRLAAHVNNSRRP</sequence>
<dbReference type="GO" id="GO:0004175">
    <property type="term" value="F:endopeptidase activity"/>
    <property type="evidence" value="ECO:0007669"/>
    <property type="project" value="UniProtKB-ARBA"/>
</dbReference>
<evidence type="ECO:0000313" key="4">
    <source>
        <dbReference type="Proteomes" id="UP000265341"/>
    </source>
</evidence>
<feature type="transmembrane region" description="Helical" evidence="1">
    <location>
        <begin position="21"/>
        <end position="37"/>
    </location>
</feature>
<organism evidence="3 4">
    <name type="scientific">Calidithermus roseus</name>
    <dbReference type="NCBI Taxonomy" id="1644118"/>
    <lineage>
        <taxon>Bacteria</taxon>
        <taxon>Thermotogati</taxon>
        <taxon>Deinococcota</taxon>
        <taxon>Deinococci</taxon>
        <taxon>Thermales</taxon>
        <taxon>Thermaceae</taxon>
        <taxon>Calidithermus</taxon>
    </lineage>
</organism>
<dbReference type="Pfam" id="PF02517">
    <property type="entry name" value="Rce1-like"/>
    <property type="match status" value="1"/>
</dbReference>
<protein>
    <recommendedName>
        <fullName evidence="2">CAAX prenyl protease 2/Lysostaphin resistance protein A-like domain-containing protein</fullName>
    </recommendedName>
</protein>
<dbReference type="EMBL" id="QWLA01000150">
    <property type="protein sequence ID" value="RIH81545.1"/>
    <property type="molecule type" value="Genomic_DNA"/>
</dbReference>
<name>A0A399EB59_9DEIN</name>
<accession>A0A399EB59</accession>
<gene>
    <name evidence="3" type="ORF">Mrose_03575</name>
</gene>
<feature type="transmembrane region" description="Helical" evidence="1">
    <location>
        <begin position="89"/>
        <end position="111"/>
    </location>
</feature>
<dbReference type="Proteomes" id="UP000265341">
    <property type="component" value="Unassembled WGS sequence"/>
</dbReference>